<feature type="binding site" evidence="13">
    <location>
        <position position="155"/>
    </location>
    <ligand>
        <name>(R)-pantoate</name>
        <dbReference type="ChEBI" id="CHEBI:15980"/>
    </ligand>
</feature>
<evidence type="ECO:0000256" key="3">
    <source>
        <dbReference type="ARBA" id="ARBA00009256"/>
    </source>
</evidence>
<keyword evidence="7 13" id="KW-0436">Ligase</keyword>
<dbReference type="NCBIfam" id="TIGR00018">
    <property type="entry name" value="panC"/>
    <property type="match status" value="1"/>
</dbReference>
<feature type="binding site" evidence="13">
    <location>
        <begin position="149"/>
        <end position="152"/>
    </location>
    <ligand>
        <name>ATP</name>
        <dbReference type="ChEBI" id="CHEBI:30616"/>
    </ligand>
</feature>
<proteinExistence type="inferred from homology"/>
<comment type="miscellaneous">
    <text evidence="13">The reaction proceeds by a bi uni uni bi ping pong mechanism.</text>
</comment>
<evidence type="ECO:0000256" key="7">
    <source>
        <dbReference type="ARBA" id="ARBA00022598"/>
    </source>
</evidence>
<keyword evidence="8 13" id="KW-0566">Pantothenate biosynthesis</keyword>
<comment type="pathway">
    <text evidence="2 13">Cofactor biosynthesis; (R)-pantothenate biosynthesis; (R)-pantothenate from (R)-pantoate and beta-alanine: step 1/1.</text>
</comment>
<evidence type="ECO:0000256" key="4">
    <source>
        <dbReference type="ARBA" id="ARBA00012219"/>
    </source>
</evidence>
<comment type="function">
    <text evidence="12 13">Catalyzes the condensation of pantoate with beta-alanine in an ATP-dependent reaction via a pantoyl-adenylate intermediate.</text>
</comment>
<dbReference type="InterPro" id="IPR014729">
    <property type="entry name" value="Rossmann-like_a/b/a_fold"/>
</dbReference>
<dbReference type="PANTHER" id="PTHR21299:SF1">
    <property type="entry name" value="PANTOATE--BETA-ALANINE LIGASE"/>
    <property type="match status" value="1"/>
</dbReference>
<feature type="binding site" evidence="13">
    <location>
        <position position="178"/>
    </location>
    <ligand>
        <name>ATP</name>
        <dbReference type="ChEBI" id="CHEBI:30616"/>
    </ligand>
</feature>
<feature type="binding site" evidence="13">
    <location>
        <begin position="186"/>
        <end position="189"/>
    </location>
    <ligand>
        <name>ATP</name>
        <dbReference type="ChEBI" id="CHEBI:30616"/>
    </ligand>
</feature>
<dbReference type="SUPFAM" id="SSF52374">
    <property type="entry name" value="Nucleotidylyl transferase"/>
    <property type="match status" value="1"/>
</dbReference>
<evidence type="ECO:0000256" key="5">
    <source>
        <dbReference type="ARBA" id="ARBA00014155"/>
    </source>
</evidence>
<evidence type="ECO:0000256" key="2">
    <source>
        <dbReference type="ARBA" id="ARBA00004990"/>
    </source>
</evidence>
<dbReference type="Gene3D" id="3.40.50.620">
    <property type="entry name" value="HUPs"/>
    <property type="match status" value="1"/>
</dbReference>
<evidence type="ECO:0000256" key="1">
    <source>
        <dbReference type="ARBA" id="ARBA00004496"/>
    </source>
</evidence>
<feature type="binding site" evidence="13">
    <location>
        <begin position="30"/>
        <end position="37"/>
    </location>
    <ligand>
        <name>ATP</name>
        <dbReference type="ChEBI" id="CHEBI:30616"/>
    </ligand>
</feature>
<keyword evidence="6 13" id="KW-0963">Cytoplasm</keyword>
<dbReference type="FunFam" id="3.40.50.620:FF:000114">
    <property type="entry name" value="Pantothenate synthetase"/>
    <property type="match status" value="1"/>
</dbReference>
<evidence type="ECO:0000256" key="6">
    <source>
        <dbReference type="ARBA" id="ARBA00022490"/>
    </source>
</evidence>
<dbReference type="InterPro" id="IPR003721">
    <property type="entry name" value="Pantoate_ligase"/>
</dbReference>
<dbReference type="InterPro" id="IPR042176">
    <property type="entry name" value="Pantoate_ligase_C"/>
</dbReference>
<evidence type="ECO:0000256" key="10">
    <source>
        <dbReference type="ARBA" id="ARBA00022840"/>
    </source>
</evidence>
<dbReference type="CDD" id="cd00560">
    <property type="entry name" value="PanC"/>
    <property type="match status" value="1"/>
</dbReference>
<comment type="subcellular location">
    <subcellularLocation>
        <location evidence="1 13">Cytoplasm</location>
    </subcellularLocation>
</comment>
<dbReference type="Pfam" id="PF02569">
    <property type="entry name" value="Pantoate_ligase"/>
    <property type="match status" value="1"/>
</dbReference>
<feature type="binding site" evidence="13">
    <location>
        <position position="61"/>
    </location>
    <ligand>
        <name>beta-alanine</name>
        <dbReference type="ChEBI" id="CHEBI:57966"/>
    </ligand>
</feature>
<dbReference type="RefSeq" id="WP_253477756.1">
    <property type="nucleotide sequence ID" value="NZ_JALJXV010000004.1"/>
</dbReference>
<keyword evidence="15" id="KW-1185">Reference proteome</keyword>
<reference evidence="14" key="1">
    <citation type="submission" date="2022-03" db="EMBL/GenBank/DDBJ databases">
        <title>Genomic Encyclopedia of Type Strains, Phase III (KMG-III): the genomes of soil and plant-associated and newly described type strains.</title>
        <authorList>
            <person name="Whitman W."/>
        </authorList>
    </citation>
    <scope>NUCLEOTIDE SEQUENCE</scope>
    <source>
        <strain evidence="14">ANL 6-2</strain>
    </source>
</reference>
<comment type="subunit">
    <text evidence="13">Homodimer.</text>
</comment>
<evidence type="ECO:0000256" key="8">
    <source>
        <dbReference type="ARBA" id="ARBA00022655"/>
    </source>
</evidence>
<keyword evidence="10 13" id="KW-0067">ATP-binding</keyword>
<comment type="similarity">
    <text evidence="3 13">Belongs to the pantothenate synthetase family.</text>
</comment>
<dbReference type="HAMAP" id="MF_00158">
    <property type="entry name" value="PanC"/>
    <property type="match status" value="1"/>
</dbReference>
<name>A0AAE3KB06_9GAMM</name>
<evidence type="ECO:0000256" key="9">
    <source>
        <dbReference type="ARBA" id="ARBA00022741"/>
    </source>
</evidence>
<dbReference type="NCBIfam" id="TIGR00125">
    <property type="entry name" value="cyt_tran_rel"/>
    <property type="match status" value="1"/>
</dbReference>
<dbReference type="Proteomes" id="UP001205843">
    <property type="component" value="Unassembled WGS sequence"/>
</dbReference>
<protein>
    <recommendedName>
        <fullName evidence="5 13">Pantothenate synthetase</fullName>
        <shortName evidence="13">PS</shortName>
        <ecNumber evidence="4 13">6.3.2.1</ecNumber>
    </recommendedName>
    <alternativeName>
        <fullName evidence="13">Pantoate--beta-alanine ligase</fullName>
    </alternativeName>
    <alternativeName>
        <fullName evidence="13">Pantoate-activating enzyme</fullName>
    </alternativeName>
</protein>
<keyword evidence="9 13" id="KW-0547">Nucleotide-binding</keyword>
<evidence type="ECO:0000256" key="13">
    <source>
        <dbReference type="HAMAP-Rule" id="MF_00158"/>
    </source>
</evidence>
<dbReference type="GO" id="GO:0004592">
    <property type="term" value="F:pantoate-beta-alanine ligase activity"/>
    <property type="evidence" value="ECO:0007669"/>
    <property type="project" value="UniProtKB-UniRule"/>
</dbReference>
<comment type="catalytic activity">
    <reaction evidence="11 13">
        <text>(R)-pantoate + beta-alanine + ATP = (R)-pantothenate + AMP + diphosphate + H(+)</text>
        <dbReference type="Rhea" id="RHEA:10912"/>
        <dbReference type="ChEBI" id="CHEBI:15378"/>
        <dbReference type="ChEBI" id="CHEBI:15980"/>
        <dbReference type="ChEBI" id="CHEBI:29032"/>
        <dbReference type="ChEBI" id="CHEBI:30616"/>
        <dbReference type="ChEBI" id="CHEBI:33019"/>
        <dbReference type="ChEBI" id="CHEBI:57966"/>
        <dbReference type="ChEBI" id="CHEBI:456215"/>
        <dbReference type="EC" id="6.3.2.1"/>
    </reaction>
</comment>
<dbReference type="InterPro" id="IPR004821">
    <property type="entry name" value="Cyt_trans-like"/>
</dbReference>
<sequence>MHQITTREDLRRRVSGWKRAGELVALVPTMGNLHAGHLSLVDAAREAADRVVVSVFVNPTQFGAGEDYTTYPRTLDADRQLLEVRGVDLLFAPDVGTMYPEGTAKGARIQVPALEGMLCALSRPGHFSGVATVVAKLFNLVAPDRAYFGLKDYQQLLVIQHMVRDLSMPVEVIGVETVRAPDGLALSSRNGYLSPDDRARAPWLNKVLADAATALQQGERDFTALENTASKALIQAGLEPDYVAIRRPDDLLRPGVGEHAFIVLGAARLGGTRLIDNVTVTTAAG</sequence>
<dbReference type="EC" id="6.3.2.1" evidence="4 13"/>
<gene>
    <name evidence="13" type="primary">panC</name>
    <name evidence="14" type="ORF">J2T57_002143</name>
</gene>
<dbReference type="GO" id="GO:0005524">
    <property type="term" value="F:ATP binding"/>
    <property type="evidence" value="ECO:0007669"/>
    <property type="project" value="UniProtKB-KW"/>
</dbReference>
<evidence type="ECO:0000256" key="12">
    <source>
        <dbReference type="ARBA" id="ARBA00055042"/>
    </source>
</evidence>
<feature type="binding site" evidence="13">
    <location>
        <position position="61"/>
    </location>
    <ligand>
        <name>(R)-pantoate</name>
        <dbReference type="ChEBI" id="CHEBI:15980"/>
    </ligand>
</feature>
<evidence type="ECO:0000313" key="15">
    <source>
        <dbReference type="Proteomes" id="UP001205843"/>
    </source>
</evidence>
<accession>A0AAE3KB06</accession>
<dbReference type="EMBL" id="JALJXV010000004">
    <property type="protein sequence ID" value="MCP1675005.1"/>
    <property type="molecule type" value="Genomic_DNA"/>
</dbReference>
<feature type="active site" description="Proton donor" evidence="13">
    <location>
        <position position="37"/>
    </location>
</feature>
<comment type="caution">
    <text evidence="14">The sequence shown here is derived from an EMBL/GenBank/DDBJ whole genome shotgun (WGS) entry which is preliminary data.</text>
</comment>
<dbReference type="Gene3D" id="3.30.1300.10">
    <property type="entry name" value="Pantoate-beta-alanine ligase, C-terminal domain"/>
    <property type="match status" value="1"/>
</dbReference>
<evidence type="ECO:0000313" key="14">
    <source>
        <dbReference type="EMBL" id="MCP1675005.1"/>
    </source>
</evidence>
<dbReference type="GO" id="GO:0005829">
    <property type="term" value="C:cytosol"/>
    <property type="evidence" value="ECO:0007669"/>
    <property type="project" value="TreeGrafter"/>
</dbReference>
<evidence type="ECO:0000256" key="11">
    <source>
        <dbReference type="ARBA" id="ARBA00048258"/>
    </source>
</evidence>
<dbReference type="AlphaFoldDB" id="A0AAE3KB06"/>
<dbReference type="GO" id="GO:0015940">
    <property type="term" value="P:pantothenate biosynthetic process"/>
    <property type="evidence" value="ECO:0007669"/>
    <property type="project" value="UniProtKB-UniRule"/>
</dbReference>
<organism evidence="14 15">
    <name type="scientific">Natronocella acetinitrilica</name>
    <dbReference type="NCBI Taxonomy" id="414046"/>
    <lineage>
        <taxon>Bacteria</taxon>
        <taxon>Pseudomonadati</taxon>
        <taxon>Pseudomonadota</taxon>
        <taxon>Gammaproteobacteria</taxon>
        <taxon>Chromatiales</taxon>
        <taxon>Ectothiorhodospiraceae</taxon>
        <taxon>Natronocella</taxon>
    </lineage>
</organism>
<dbReference type="PANTHER" id="PTHR21299">
    <property type="entry name" value="CYTIDYLATE KINASE/PANTOATE-BETA-ALANINE LIGASE"/>
    <property type="match status" value="1"/>
</dbReference>